<organism evidence="6 7">
    <name type="scientific">Acipenser oxyrinchus oxyrinchus</name>
    <dbReference type="NCBI Taxonomy" id="40147"/>
    <lineage>
        <taxon>Eukaryota</taxon>
        <taxon>Metazoa</taxon>
        <taxon>Chordata</taxon>
        <taxon>Craniata</taxon>
        <taxon>Vertebrata</taxon>
        <taxon>Euteleostomi</taxon>
        <taxon>Actinopterygii</taxon>
        <taxon>Chondrostei</taxon>
        <taxon>Acipenseriformes</taxon>
        <taxon>Acipenseridae</taxon>
        <taxon>Acipenser</taxon>
    </lineage>
</organism>
<feature type="region of interest" description="Disordered" evidence="4">
    <location>
        <begin position="186"/>
        <end position="205"/>
    </location>
</feature>
<evidence type="ECO:0000259" key="5">
    <source>
        <dbReference type="PROSITE" id="PS50102"/>
    </source>
</evidence>
<dbReference type="FunFam" id="3.30.70.330:FF:000048">
    <property type="entry name" value="Heterogeneous nuclear ribonucleoprotein a1 isoform"/>
    <property type="match status" value="1"/>
</dbReference>
<evidence type="ECO:0000256" key="3">
    <source>
        <dbReference type="PROSITE-ProRule" id="PRU00176"/>
    </source>
</evidence>
<reference evidence="6" key="1">
    <citation type="submission" date="2022-02" db="EMBL/GenBank/DDBJ databases">
        <title>Atlantic sturgeon de novo genome assembly.</title>
        <authorList>
            <person name="Stock M."/>
            <person name="Klopp C."/>
            <person name="Guiguen Y."/>
            <person name="Cabau C."/>
            <person name="Parinello H."/>
            <person name="Santidrian Yebra-Pimentel E."/>
            <person name="Kuhl H."/>
            <person name="Dirks R.P."/>
            <person name="Guessner J."/>
            <person name="Wuertz S."/>
            <person name="Du K."/>
            <person name="Schartl M."/>
        </authorList>
    </citation>
    <scope>NUCLEOTIDE SEQUENCE</scope>
    <source>
        <strain evidence="6">STURGEONOMICS-FGT-2020</strain>
        <tissue evidence="6">Whole blood</tissue>
    </source>
</reference>
<dbReference type="FunFam" id="3.30.70.330:FF:000429">
    <property type="entry name" value="Heterogeneous nuclear ribonucleoprotein A1-like 2"/>
    <property type="match status" value="1"/>
</dbReference>
<dbReference type="GO" id="GO:0071013">
    <property type="term" value="C:catalytic step 2 spliceosome"/>
    <property type="evidence" value="ECO:0007669"/>
    <property type="project" value="TreeGrafter"/>
</dbReference>
<dbReference type="SUPFAM" id="SSF54928">
    <property type="entry name" value="RNA-binding domain, RBD"/>
    <property type="match status" value="2"/>
</dbReference>
<protein>
    <submittedName>
        <fullName evidence="6">Heterogeneous nuclear ribonucleoprotein A1-like isoform X3</fullName>
    </submittedName>
</protein>
<evidence type="ECO:0000256" key="1">
    <source>
        <dbReference type="ARBA" id="ARBA00022737"/>
    </source>
</evidence>
<dbReference type="InterPro" id="IPR000504">
    <property type="entry name" value="RRM_dom"/>
</dbReference>
<dbReference type="InterPro" id="IPR012677">
    <property type="entry name" value="Nucleotide-bd_a/b_plait_sf"/>
</dbReference>
<dbReference type="CDD" id="cd12761">
    <property type="entry name" value="RRM1_hnRNPA1"/>
    <property type="match status" value="1"/>
</dbReference>
<dbReference type="GO" id="GO:0003730">
    <property type="term" value="F:mRNA 3'-UTR binding"/>
    <property type="evidence" value="ECO:0007669"/>
    <property type="project" value="TreeGrafter"/>
</dbReference>
<dbReference type="Pfam" id="PF00076">
    <property type="entry name" value="RRM_1"/>
    <property type="match status" value="2"/>
</dbReference>
<sequence>MSKSEASREPEQLRKLFIGGLSFETSDESLRAHFEQWGVLTDCVVMRDPSTKRSRGFGFVTYSSVDEVDASMEARPHKVDGRVVEPKRAVSREDSTRPGAHMTVKKIFVGGIKEDTEEHHLRDYFEQYGKIEVIEIMTDRGSGKKRGFAFVTFDDHDSVDKIVIQKYHTVNGHNCEVRKALSKQEMASAGRGGGGGSGNFGGRGGFGGNDFGRDGNFGGRGGFGGGRGGYGGGDGYNGFGGDGEVNTTARQNSYDGGDGNNSGYGGGQGYGGGNRGYGGGQGYGNQGGGYGGNGGGYDGYNNGGGGGGGAGGNFGGGNFGGGGGNYNNDFGSYNSQASSSYGPMKGGNFGGGGGRNAGGPYGGGYGGGFKPGQGFST</sequence>
<keyword evidence="1" id="KW-0677">Repeat</keyword>
<dbReference type="InterPro" id="IPR034845">
    <property type="entry name" value="hnRNPA1_RRM1"/>
</dbReference>
<dbReference type="AlphaFoldDB" id="A0AAD8CI64"/>
<dbReference type="GO" id="GO:0000398">
    <property type="term" value="P:mRNA splicing, via spliceosome"/>
    <property type="evidence" value="ECO:0007669"/>
    <property type="project" value="TreeGrafter"/>
</dbReference>
<evidence type="ECO:0000256" key="2">
    <source>
        <dbReference type="ARBA" id="ARBA00022884"/>
    </source>
</evidence>
<dbReference type="EMBL" id="JAGXEW010000053">
    <property type="protein sequence ID" value="KAK1151190.1"/>
    <property type="molecule type" value="Genomic_DNA"/>
</dbReference>
<accession>A0AAD8CI64</accession>
<dbReference type="Proteomes" id="UP001230051">
    <property type="component" value="Unassembled WGS sequence"/>
</dbReference>
<keyword evidence="6" id="KW-0687">Ribonucleoprotein</keyword>
<dbReference type="InterPro" id="IPR035979">
    <property type="entry name" value="RBD_domain_sf"/>
</dbReference>
<dbReference type="Gene3D" id="3.30.70.330">
    <property type="match status" value="2"/>
</dbReference>
<keyword evidence="2 3" id="KW-0694">RNA-binding</keyword>
<evidence type="ECO:0000256" key="4">
    <source>
        <dbReference type="SAM" id="MobiDB-lite"/>
    </source>
</evidence>
<feature type="domain" description="RRM" evidence="5">
    <location>
        <begin position="105"/>
        <end position="184"/>
    </location>
</feature>
<dbReference type="PANTHER" id="PTHR48026:SF2">
    <property type="entry name" value="HETEROGENEOUS NUCLEAR RIBONUCLEOPROTEIN A1-RELATED"/>
    <property type="match status" value="1"/>
</dbReference>
<feature type="domain" description="RRM" evidence="5">
    <location>
        <begin position="14"/>
        <end position="97"/>
    </location>
</feature>
<dbReference type="PANTHER" id="PTHR48026">
    <property type="entry name" value="HOMOLOGOUS TO DROSOPHILA SQD (SQUID) PROTEIN"/>
    <property type="match status" value="1"/>
</dbReference>
<comment type="caution">
    <text evidence="6">The sequence shown here is derived from an EMBL/GenBank/DDBJ whole genome shotgun (WGS) entry which is preliminary data.</text>
</comment>
<feature type="region of interest" description="Disordered" evidence="4">
    <location>
        <begin position="241"/>
        <end position="261"/>
    </location>
</feature>
<evidence type="ECO:0000313" key="7">
    <source>
        <dbReference type="Proteomes" id="UP001230051"/>
    </source>
</evidence>
<feature type="compositionally biased region" description="Gly residues" evidence="4">
    <location>
        <begin position="190"/>
        <end position="205"/>
    </location>
</feature>
<evidence type="ECO:0000313" key="6">
    <source>
        <dbReference type="EMBL" id="KAK1151190.1"/>
    </source>
</evidence>
<dbReference type="PROSITE" id="PS50102">
    <property type="entry name" value="RRM"/>
    <property type="match status" value="2"/>
</dbReference>
<name>A0AAD8CI64_ACIOX</name>
<dbReference type="SMART" id="SM00360">
    <property type="entry name" value="RRM"/>
    <property type="match status" value="2"/>
</dbReference>
<keyword evidence="7" id="KW-1185">Reference proteome</keyword>
<proteinExistence type="predicted"/>
<gene>
    <name evidence="6" type="primary">HNRNPA1</name>
    <name evidence="6" type="ORF">AOXY_G32748</name>
</gene>